<gene>
    <name evidence="1" type="ORF">FBU59_007040</name>
</gene>
<reference evidence="1" key="1">
    <citation type="submission" date="2022-07" db="EMBL/GenBank/DDBJ databases">
        <title>Phylogenomic reconstructions and comparative analyses of Kickxellomycotina fungi.</title>
        <authorList>
            <person name="Reynolds N.K."/>
            <person name="Stajich J.E."/>
            <person name="Barry K."/>
            <person name="Grigoriev I.V."/>
            <person name="Crous P."/>
            <person name="Smith M.E."/>
        </authorList>
    </citation>
    <scope>NUCLEOTIDE SEQUENCE</scope>
    <source>
        <strain evidence="1">NRRL 5244</strain>
    </source>
</reference>
<evidence type="ECO:0000313" key="1">
    <source>
        <dbReference type="EMBL" id="KAJ1929520.1"/>
    </source>
</evidence>
<sequence>MTATPGADISGGNASVMMAAPRASHQLGANIGLNINTVRLGMGSAAGAGSGYPPFIPDVPSYMVLDASLLTVGSWQRVRMQDTELTCLACVEMPQLKPVQRPGNHRPAELDSLVGEFQWIISNQGMRYKMVLPYSAVSRIKFREVPDSTLALIDPSNETVTNPQAAIALLNQAIRNPNARGEMSIHVYDPPKYYFQGDDGGWKEIEDFSENHSASNSH</sequence>
<protein>
    <submittedName>
        <fullName evidence="1">Uncharacterized protein</fullName>
    </submittedName>
</protein>
<organism evidence="1 2">
    <name type="scientific">Linderina macrospora</name>
    <dbReference type="NCBI Taxonomy" id="4868"/>
    <lineage>
        <taxon>Eukaryota</taxon>
        <taxon>Fungi</taxon>
        <taxon>Fungi incertae sedis</taxon>
        <taxon>Zoopagomycota</taxon>
        <taxon>Kickxellomycotina</taxon>
        <taxon>Kickxellomycetes</taxon>
        <taxon>Kickxellales</taxon>
        <taxon>Kickxellaceae</taxon>
        <taxon>Linderina</taxon>
    </lineage>
</organism>
<comment type="caution">
    <text evidence="1">The sequence shown here is derived from an EMBL/GenBank/DDBJ whole genome shotgun (WGS) entry which is preliminary data.</text>
</comment>
<proteinExistence type="predicted"/>
<accession>A0ACC1IY66</accession>
<dbReference type="Proteomes" id="UP001150603">
    <property type="component" value="Unassembled WGS sequence"/>
</dbReference>
<evidence type="ECO:0000313" key="2">
    <source>
        <dbReference type="Proteomes" id="UP001150603"/>
    </source>
</evidence>
<name>A0ACC1IY66_9FUNG</name>
<feature type="non-terminal residue" evidence="1">
    <location>
        <position position="218"/>
    </location>
</feature>
<dbReference type="EMBL" id="JANBPW010006506">
    <property type="protein sequence ID" value="KAJ1929520.1"/>
    <property type="molecule type" value="Genomic_DNA"/>
</dbReference>
<keyword evidence="2" id="KW-1185">Reference proteome</keyword>